<organism evidence="1 2">
    <name type="scientific">Vallitalea maricola</name>
    <dbReference type="NCBI Taxonomy" id="3074433"/>
    <lineage>
        <taxon>Bacteria</taxon>
        <taxon>Bacillati</taxon>
        <taxon>Bacillota</taxon>
        <taxon>Clostridia</taxon>
        <taxon>Lachnospirales</taxon>
        <taxon>Vallitaleaceae</taxon>
        <taxon>Vallitalea</taxon>
    </lineage>
</organism>
<name>A0ACB5UH39_9FIRM</name>
<gene>
    <name evidence="1" type="ORF">AN2V17_14210</name>
</gene>
<keyword evidence="1" id="KW-0808">Transferase</keyword>
<keyword evidence="2" id="KW-1185">Reference proteome</keyword>
<dbReference type="Proteomes" id="UP001374599">
    <property type="component" value="Unassembled WGS sequence"/>
</dbReference>
<evidence type="ECO:0000313" key="1">
    <source>
        <dbReference type="EMBL" id="GMQ62190.1"/>
    </source>
</evidence>
<keyword evidence="1" id="KW-0418">Kinase</keyword>
<accession>A0ACB5UH39</accession>
<proteinExistence type="predicted"/>
<dbReference type="EMBL" id="BTPU01000021">
    <property type="protein sequence ID" value="GMQ62190.1"/>
    <property type="molecule type" value="Genomic_DNA"/>
</dbReference>
<evidence type="ECO:0000313" key="2">
    <source>
        <dbReference type="Proteomes" id="UP001374599"/>
    </source>
</evidence>
<protein>
    <submittedName>
        <fullName evidence="1">Riboflavin kinase</fullName>
    </submittedName>
</protein>
<comment type="caution">
    <text evidence="1">The sequence shown here is derived from an EMBL/GenBank/DDBJ whole genome shotgun (WGS) entry which is preliminary data.</text>
</comment>
<sequence length="304" mass="33853">MKHINSKDVNIDKNTCVAFGQFDGLHRGHRAVIDKLIEQEGKNLTSVLISFDYQPADLFGVSKVIYTEEEKALVLSNDGPQFMISYPFTSEIADMEPETFIKEILIDSLGAKVVVAGEQCKFGKDCSGNMETLKHFSSVYSYEVICPETVQENGQAITASFVRDAITEGHISEANEFLGHTFKMLGEVVHGKALGRTVGMPTANLQVAENKLMPNNGVYATLSEIDDRMVQGLTNIGLRPSVDDHSYITIETFLLDFSKDIYGKKIVLDIHSYIRGVIKFNNIDEVKKQVDKDIQSIRAYLDAI</sequence>
<reference evidence="1" key="1">
    <citation type="submission" date="2023-09" db="EMBL/GenBank/DDBJ databases">
        <title>Vallitalea sediminicola and Vallitalea maricola sp. nov., anaerobic bacteria isolated from marine sediment.</title>
        <authorList>
            <person name="Hirano S."/>
            <person name="Maeda A."/>
            <person name="Terahara T."/>
            <person name="Mori K."/>
            <person name="Hamada M."/>
            <person name="Matsumoto R."/>
            <person name="Kobayashi T."/>
        </authorList>
    </citation>
    <scope>NUCLEOTIDE SEQUENCE</scope>
    <source>
        <strain evidence="1">AN17-2</strain>
    </source>
</reference>